<keyword evidence="1" id="KW-0732">Signal</keyword>
<feature type="signal peptide" evidence="1">
    <location>
        <begin position="1"/>
        <end position="21"/>
    </location>
</feature>
<organism evidence="2 3">
    <name type="scientific">Thecamonas trahens ATCC 50062</name>
    <dbReference type="NCBI Taxonomy" id="461836"/>
    <lineage>
        <taxon>Eukaryota</taxon>
        <taxon>Apusozoa</taxon>
        <taxon>Apusomonadida</taxon>
        <taxon>Apusomonadidae</taxon>
        <taxon>Thecamonas</taxon>
    </lineage>
</organism>
<dbReference type="AlphaFoldDB" id="A0A0L0DIU1"/>
<sequence>MGHGKVTRLMGPLRALGCVDALLFAADQFEPDYAAAARRAGRSAGVADHPTEQAARSAARSAAAAGKDSIDARFNSTVLVEATVASIIANMPWIRKVVVVTPTKASFGRLEARFGTRVELVSHAELIEAVCDALALIAPDAVASLAAKTASAVTRLADSPLPLFNTQLLAAFGAYVPDLAPLSLVFRPGMLVAKPSGLSPWWSPRFGLRLDVEPHLIVDDATLENAVLSAKMRSSPERSIWHVSDEHVLNSEWVSMYHTRELLRDRAIVGALADAVPAAAAEAHAALVAQMRSAGSRHRSHFHTEALYGGRSLLAPPSHTPMLVVRPLAQHLIESTGTVADYLIRSLLAHPFPVGEQIHWRMFYTYGVLAAFSRDGLGPGAVGARTVRDELSTLLLAEPRLSRSWTTGAWAPSADGHDMSLATTLSTVNAYTALPYAALGRPSRAITRKDVERAAASASYGATPVDVLLDVDGLPELVSAAASWWREIGRDAVLREPLATAKPLALQQMPASSKEAAATTLNALLAAVASPNYVAAHLRHQHTLETQPPSDPHPLFVTLNIGHHGWRSAYHPLAPTDLAVAFCKQVGFLL</sequence>
<accession>A0A0L0DIU1</accession>
<proteinExistence type="predicted"/>
<dbReference type="Proteomes" id="UP000054408">
    <property type="component" value="Unassembled WGS sequence"/>
</dbReference>
<dbReference type="EMBL" id="GL349436">
    <property type="protein sequence ID" value="KNC52217.1"/>
    <property type="molecule type" value="Genomic_DNA"/>
</dbReference>
<dbReference type="GeneID" id="25560817"/>
<evidence type="ECO:0000313" key="2">
    <source>
        <dbReference type="EMBL" id="KNC52217.1"/>
    </source>
</evidence>
<name>A0A0L0DIU1_THETB</name>
<reference evidence="2 3" key="1">
    <citation type="submission" date="2010-05" db="EMBL/GenBank/DDBJ databases">
        <title>The Genome Sequence of Thecamonas trahens ATCC 50062.</title>
        <authorList>
            <consortium name="The Broad Institute Genome Sequencing Platform"/>
            <person name="Russ C."/>
            <person name="Cuomo C."/>
            <person name="Shea T."/>
            <person name="Young S.K."/>
            <person name="Zeng Q."/>
            <person name="Koehrsen M."/>
            <person name="Haas B."/>
            <person name="Borodovsky M."/>
            <person name="Guigo R."/>
            <person name="Alvarado L."/>
            <person name="Berlin A."/>
            <person name="Bochicchio J."/>
            <person name="Borenstein D."/>
            <person name="Chapman S."/>
            <person name="Chen Z."/>
            <person name="Freedman E."/>
            <person name="Gellesch M."/>
            <person name="Goldberg J."/>
            <person name="Griggs A."/>
            <person name="Gujja S."/>
            <person name="Heilman E."/>
            <person name="Heiman D."/>
            <person name="Hepburn T."/>
            <person name="Howarth C."/>
            <person name="Jen D."/>
            <person name="Larson L."/>
            <person name="Mehta T."/>
            <person name="Park D."/>
            <person name="Pearson M."/>
            <person name="Roberts A."/>
            <person name="Saif S."/>
            <person name="Shenoy N."/>
            <person name="Sisk P."/>
            <person name="Stolte C."/>
            <person name="Sykes S."/>
            <person name="Thomson T."/>
            <person name="Walk T."/>
            <person name="White J."/>
            <person name="Yandava C."/>
            <person name="Burger G."/>
            <person name="Gray M.W."/>
            <person name="Holland P.W.H."/>
            <person name="King N."/>
            <person name="Lang F.B.F."/>
            <person name="Roger A.J."/>
            <person name="Ruiz-Trillo I."/>
            <person name="Lander E."/>
            <person name="Nusbaum C."/>
        </authorList>
    </citation>
    <scope>NUCLEOTIDE SEQUENCE [LARGE SCALE GENOMIC DNA]</scope>
    <source>
        <strain evidence="2 3">ATCC 50062</strain>
    </source>
</reference>
<protein>
    <submittedName>
        <fullName evidence="2">Uncharacterized protein</fullName>
    </submittedName>
</protein>
<evidence type="ECO:0000256" key="1">
    <source>
        <dbReference type="SAM" id="SignalP"/>
    </source>
</evidence>
<dbReference type="RefSeq" id="XP_013762220.1">
    <property type="nucleotide sequence ID" value="XM_013906766.1"/>
</dbReference>
<evidence type="ECO:0000313" key="3">
    <source>
        <dbReference type="Proteomes" id="UP000054408"/>
    </source>
</evidence>
<keyword evidence="3" id="KW-1185">Reference proteome</keyword>
<gene>
    <name evidence="2" type="ORF">AMSG_01045</name>
</gene>
<feature type="chain" id="PRO_5005537627" evidence="1">
    <location>
        <begin position="22"/>
        <end position="590"/>
    </location>
</feature>